<dbReference type="AlphaFoldDB" id="A0A2P2PM02"/>
<feature type="repeat" description="PPR" evidence="3">
    <location>
        <begin position="536"/>
        <end position="570"/>
    </location>
</feature>
<feature type="repeat" description="PPR" evidence="3">
    <location>
        <begin position="303"/>
        <end position="337"/>
    </location>
</feature>
<evidence type="ECO:0000259" key="5">
    <source>
        <dbReference type="Pfam" id="PF14432"/>
    </source>
</evidence>
<evidence type="ECO:0000256" key="1">
    <source>
        <dbReference type="ARBA" id="ARBA00006643"/>
    </source>
</evidence>
<reference evidence="6" key="1">
    <citation type="submission" date="2018-02" db="EMBL/GenBank/DDBJ databases">
        <title>Rhizophora mucronata_Transcriptome.</title>
        <authorList>
            <person name="Meera S.P."/>
            <person name="Sreeshan A."/>
            <person name="Augustine A."/>
        </authorList>
    </citation>
    <scope>NUCLEOTIDE SEQUENCE</scope>
    <source>
        <tissue evidence="6">Leaf</tissue>
    </source>
</reference>
<feature type="repeat" description="PPR" evidence="3">
    <location>
        <begin position="435"/>
        <end position="469"/>
    </location>
</feature>
<dbReference type="GO" id="GO:0009451">
    <property type="term" value="P:RNA modification"/>
    <property type="evidence" value="ECO:0007669"/>
    <property type="project" value="InterPro"/>
</dbReference>
<evidence type="ECO:0000256" key="2">
    <source>
        <dbReference type="ARBA" id="ARBA00022737"/>
    </source>
</evidence>
<dbReference type="PROSITE" id="PS51375">
    <property type="entry name" value="PPR"/>
    <property type="match status" value="7"/>
</dbReference>
<dbReference type="Pfam" id="PF01535">
    <property type="entry name" value="PPR"/>
    <property type="match status" value="3"/>
</dbReference>
<dbReference type="SUPFAM" id="SSF48452">
    <property type="entry name" value="TPR-like"/>
    <property type="match status" value="1"/>
</dbReference>
<evidence type="ECO:0000256" key="3">
    <source>
        <dbReference type="PROSITE-ProRule" id="PRU00708"/>
    </source>
</evidence>
<dbReference type="FunFam" id="1.25.40.10:FF:000344">
    <property type="entry name" value="Pentatricopeptide repeat-containing protein"/>
    <property type="match status" value="1"/>
</dbReference>
<feature type="repeat" description="PPR" evidence="3">
    <location>
        <begin position="571"/>
        <end position="605"/>
    </location>
</feature>
<organism evidence="6">
    <name type="scientific">Rhizophora mucronata</name>
    <name type="common">Asiatic mangrove</name>
    <dbReference type="NCBI Taxonomy" id="61149"/>
    <lineage>
        <taxon>Eukaryota</taxon>
        <taxon>Viridiplantae</taxon>
        <taxon>Streptophyta</taxon>
        <taxon>Embryophyta</taxon>
        <taxon>Tracheophyta</taxon>
        <taxon>Spermatophyta</taxon>
        <taxon>Magnoliopsida</taxon>
        <taxon>eudicotyledons</taxon>
        <taxon>Gunneridae</taxon>
        <taxon>Pentapetalae</taxon>
        <taxon>rosids</taxon>
        <taxon>fabids</taxon>
        <taxon>Malpighiales</taxon>
        <taxon>Rhizophoraceae</taxon>
        <taxon>Rhizophora</taxon>
    </lineage>
</organism>
<dbReference type="InterPro" id="IPR046960">
    <property type="entry name" value="PPR_At4g14850-like_plant"/>
</dbReference>
<dbReference type="InterPro" id="IPR046848">
    <property type="entry name" value="E_motif"/>
</dbReference>
<dbReference type="InterPro" id="IPR011990">
    <property type="entry name" value="TPR-like_helical_dom_sf"/>
</dbReference>
<feature type="repeat" description="PPR" evidence="3">
    <location>
        <begin position="202"/>
        <end position="236"/>
    </location>
</feature>
<dbReference type="Pfam" id="PF20431">
    <property type="entry name" value="E_motif"/>
    <property type="match status" value="1"/>
</dbReference>
<dbReference type="FunFam" id="1.25.40.10:FF:001238">
    <property type="entry name" value="Pentatricopeptide repeat-containing protein At3g22690"/>
    <property type="match status" value="1"/>
</dbReference>
<dbReference type="GO" id="GO:0008270">
    <property type="term" value="F:zinc ion binding"/>
    <property type="evidence" value="ECO:0007669"/>
    <property type="project" value="InterPro"/>
</dbReference>
<dbReference type="FunFam" id="1.25.40.10:FF:000366">
    <property type="entry name" value="Pentatricopeptide (PPR) repeat-containing protein"/>
    <property type="match status" value="1"/>
</dbReference>
<dbReference type="Pfam" id="PF14432">
    <property type="entry name" value="DYW_deaminase"/>
    <property type="match status" value="1"/>
</dbReference>
<feature type="domain" description="DYW" evidence="5">
    <location>
        <begin position="750"/>
        <end position="842"/>
    </location>
</feature>
<evidence type="ECO:0000313" key="6">
    <source>
        <dbReference type="EMBL" id="MBX55695.1"/>
    </source>
</evidence>
<dbReference type="GO" id="GO:0003723">
    <property type="term" value="F:RNA binding"/>
    <property type="evidence" value="ECO:0007669"/>
    <property type="project" value="InterPro"/>
</dbReference>
<proteinExistence type="inferred from homology"/>
<feature type="repeat" description="PPR" evidence="3">
    <location>
        <begin position="404"/>
        <end position="434"/>
    </location>
</feature>
<dbReference type="EMBL" id="GGEC01075211">
    <property type="protein sequence ID" value="MBX55695.1"/>
    <property type="molecule type" value="Transcribed_RNA"/>
</dbReference>
<dbReference type="InterPro" id="IPR002885">
    <property type="entry name" value="PPR_rpt"/>
</dbReference>
<comment type="similarity">
    <text evidence="1">Belongs to the PPR family. PCMP-H subfamily.</text>
</comment>
<name>A0A2P2PM02_RHIMU</name>
<dbReference type="FunFam" id="1.25.40.10:FF:000436">
    <property type="entry name" value="Pentatricopeptide repeat-containing protein At5g39350 family"/>
    <property type="match status" value="1"/>
</dbReference>
<dbReference type="Gene3D" id="1.25.40.10">
    <property type="entry name" value="Tetratricopeptide repeat domain"/>
    <property type="match status" value="4"/>
</dbReference>
<dbReference type="InterPro" id="IPR032867">
    <property type="entry name" value="DYW_dom"/>
</dbReference>
<dbReference type="PANTHER" id="PTHR47926:SF537">
    <property type="entry name" value="PENTACOTRIPEPTIDE-REPEAT REGION OF PRORP DOMAIN-CONTAINING PROTEIN"/>
    <property type="match status" value="1"/>
</dbReference>
<sequence length="842" mass="93710">MALHLPPLNPATSSSTALPNRHEPKTIAKDLSSPSGSFKNCRTMTEITKLHCQIIKRGLNDKPSTVGGLISSCAELGTIESLEYSLKALQLFMDDDLGMLNPYMFNSMIRGFTSCGLGDKAIWVFHQMVFVGVLPDEYTFPFLLSACTKSAAWNEGVQVHGASIKMGFEGDLFADNSLIHFYGEQGEIDCMRKVFDNMSDRNVVSWTSLIDGYVRKDCPKEAVSLFFEMVKVGIRPNSVTMVLVISACAKLQDLELGEKVCAYIGDLGLEINIQMVNAVIDMYMKCGAIEIAKRMFNECVDKNLVLCNTIMSNYVQHGLPREALDALDDMIQCGLQPDRVTLLSAISACSQMGDFYRGRCCHSYALRNGLDGWDNICNAILDMYMKSGKQEMACKVFDCMPNRSMVSWNSLIAGYVRNGDVAEAWNTFNEMPESDRFSWNIMIGALVQESMFEEAIDLFRVMQLEGMKADTATMVNVASACGYLGALNLAKWIHTYIGKNEIYCDMRLGTALVDMFARCGDPQSAMQIFSKMLKRDVSAWTAAIGAMAMQGCGKQAIALFNEMLKQGVKPDGVVFVRLLTALSHGGLVEQGWNFFRSMKDYGIAPKIIHYGCMVDLLGRAGLVAEAFDLIKRMPMEPNDVIWGSLLSACRIHKNVDIAAYAAQRLAELDPDSIGRYVLLSNVYAAAGQWNDVAQVRLQLKEKGVHKVPGSSSTEINGKVYEFTSGDESHPEMTHVKPMLREIDCRLRDAGHIPDLTNVLLNVDEQEKGQLLSLHSEKLAISFALVSTGEGMPIRVVKNLRTCSDCHTFAKIVSKVYNREIIVRDKNRFHFFWQGLCSCKDYW</sequence>
<feature type="repeat" description="PPR" evidence="3">
    <location>
        <begin position="101"/>
        <end position="135"/>
    </location>
</feature>
<evidence type="ECO:0000256" key="4">
    <source>
        <dbReference type="SAM" id="MobiDB-lite"/>
    </source>
</evidence>
<dbReference type="FunFam" id="1.25.40.10:FF:000031">
    <property type="entry name" value="Pentatricopeptide repeat-containing protein mitochondrial"/>
    <property type="match status" value="1"/>
</dbReference>
<feature type="region of interest" description="Disordered" evidence="4">
    <location>
        <begin position="1"/>
        <end position="34"/>
    </location>
</feature>
<accession>A0A2P2PM02</accession>
<dbReference type="Pfam" id="PF13041">
    <property type="entry name" value="PPR_2"/>
    <property type="match status" value="5"/>
</dbReference>
<dbReference type="NCBIfam" id="TIGR00756">
    <property type="entry name" value="PPR"/>
    <property type="match status" value="7"/>
</dbReference>
<protein>
    <submittedName>
        <fullName evidence="6">Pentatricopeptide repeat-containing family protein</fullName>
    </submittedName>
</protein>
<keyword evidence="2" id="KW-0677">Repeat</keyword>
<dbReference type="PANTHER" id="PTHR47926">
    <property type="entry name" value="PENTATRICOPEPTIDE REPEAT-CONTAINING PROTEIN"/>
    <property type="match status" value="1"/>
</dbReference>